<dbReference type="Proteomes" id="UP000193623">
    <property type="component" value="Unassembled WGS sequence"/>
</dbReference>
<gene>
    <name evidence="1" type="ORF">PSJ8397_01732</name>
</gene>
<sequence>MAPVQSSRWQGLEIRLPSLLAAVLTPVLCVFGMEPPRLHDLLLSGTNKKYTSSR</sequence>
<proteinExistence type="predicted"/>
<evidence type="ECO:0000313" key="1">
    <source>
        <dbReference type="EMBL" id="SLN34743.1"/>
    </source>
</evidence>
<dbReference type="EMBL" id="FWFT01000002">
    <property type="protein sequence ID" value="SLN34743.1"/>
    <property type="molecule type" value="Genomic_DNA"/>
</dbReference>
<keyword evidence="2" id="KW-1185">Reference proteome</keyword>
<protein>
    <submittedName>
        <fullName evidence="1">Uncharacterized protein</fullName>
    </submittedName>
</protein>
<reference evidence="1 2" key="1">
    <citation type="submission" date="2017-03" db="EMBL/GenBank/DDBJ databases">
        <authorList>
            <person name="Afonso C.L."/>
            <person name="Miller P.J."/>
            <person name="Scott M.A."/>
            <person name="Spackman E."/>
            <person name="Goraichik I."/>
            <person name="Dimitrov K.M."/>
            <person name="Suarez D.L."/>
            <person name="Swayne D.E."/>
        </authorList>
    </citation>
    <scope>NUCLEOTIDE SEQUENCE [LARGE SCALE GENOMIC DNA]</scope>
    <source>
        <strain evidence="1 2">CECT 8397</strain>
    </source>
</reference>
<organism evidence="1 2">
    <name type="scientific">Pseudooctadecabacter jejudonensis</name>
    <dbReference type="NCBI Taxonomy" id="1391910"/>
    <lineage>
        <taxon>Bacteria</taxon>
        <taxon>Pseudomonadati</taxon>
        <taxon>Pseudomonadota</taxon>
        <taxon>Alphaproteobacteria</taxon>
        <taxon>Rhodobacterales</taxon>
        <taxon>Paracoccaceae</taxon>
        <taxon>Pseudooctadecabacter</taxon>
    </lineage>
</organism>
<name>A0A1Y5SAL3_9RHOB</name>
<dbReference type="AlphaFoldDB" id="A0A1Y5SAL3"/>
<accession>A0A1Y5SAL3</accession>
<evidence type="ECO:0000313" key="2">
    <source>
        <dbReference type="Proteomes" id="UP000193623"/>
    </source>
</evidence>